<evidence type="ECO:0000256" key="1">
    <source>
        <dbReference type="SAM" id="SignalP"/>
    </source>
</evidence>
<dbReference type="PANTHER" id="PTHR47480:SF1">
    <property type="entry name" value="EG45-LIKE DOMAIN CONTAINING PROTEIN 1"/>
    <property type="match status" value="1"/>
</dbReference>
<dbReference type="PANTHER" id="PTHR47480">
    <property type="entry name" value="EG45-LIKE DOMAIN CONTAINING PROTEIN"/>
    <property type="match status" value="1"/>
</dbReference>
<feature type="signal peptide" evidence="1">
    <location>
        <begin position="1"/>
        <end position="28"/>
    </location>
</feature>
<sequence>MLRSSHNLFLQWPSLFVIASFFCNLSNGVVGTAAQYAPPYLPNDCYGNDSSQFPPNNYFALAGDGIWDNGAACGRQYEVRCISAAKPRTCVPGQTIQIKVVDYALSSSSRPSANGATIVLSTTAFQDIARSSASSINVEFQQV</sequence>
<reference evidence="3 4" key="1">
    <citation type="submission" date="2023-12" db="EMBL/GenBank/DDBJ databases">
        <title>A high-quality genome assembly for Dillenia turbinata (Dilleniales).</title>
        <authorList>
            <person name="Chanderbali A."/>
        </authorList>
    </citation>
    <scope>NUCLEOTIDE SEQUENCE [LARGE SCALE GENOMIC DNA]</scope>
    <source>
        <strain evidence="3">LSX21</strain>
        <tissue evidence="3">Leaf</tissue>
    </source>
</reference>
<dbReference type="CDD" id="cd22269">
    <property type="entry name" value="DPBB_EG45-like"/>
    <property type="match status" value="1"/>
</dbReference>
<dbReference type="Pfam" id="PF03330">
    <property type="entry name" value="DPBB_1"/>
    <property type="match status" value="1"/>
</dbReference>
<feature type="chain" id="PRO_5042878692" evidence="1">
    <location>
        <begin position="29"/>
        <end position="143"/>
    </location>
</feature>
<keyword evidence="4" id="KW-1185">Reference proteome</keyword>
<dbReference type="InterPro" id="IPR009009">
    <property type="entry name" value="RlpA-like_DPBB"/>
</dbReference>
<accession>A0AAN8V2Y7</accession>
<proteinExistence type="predicted"/>
<dbReference type="InterPro" id="IPR007112">
    <property type="entry name" value="Expansin/allergen_DPBB_dom"/>
</dbReference>
<dbReference type="InterPro" id="IPR036908">
    <property type="entry name" value="RlpA-like_sf"/>
</dbReference>
<keyword evidence="1" id="KW-0732">Signal</keyword>
<dbReference type="PROSITE" id="PS50842">
    <property type="entry name" value="EXPANSIN_EG45"/>
    <property type="match status" value="1"/>
</dbReference>
<dbReference type="Proteomes" id="UP001370490">
    <property type="component" value="Unassembled WGS sequence"/>
</dbReference>
<dbReference type="Gene3D" id="2.40.40.10">
    <property type="entry name" value="RlpA-like domain"/>
    <property type="match status" value="1"/>
</dbReference>
<name>A0AAN8V2Y7_9MAGN</name>
<protein>
    <submittedName>
        <fullName evidence="3">RlpA-like protein, double-psi beta-barrel domain</fullName>
    </submittedName>
</protein>
<dbReference type="SMART" id="SM00837">
    <property type="entry name" value="DPBB_1"/>
    <property type="match status" value="1"/>
</dbReference>
<dbReference type="EMBL" id="JBAMMX010000014">
    <property type="protein sequence ID" value="KAK6927488.1"/>
    <property type="molecule type" value="Genomic_DNA"/>
</dbReference>
<comment type="caution">
    <text evidence="3">The sequence shown here is derived from an EMBL/GenBank/DDBJ whole genome shotgun (WGS) entry which is preliminary data.</text>
</comment>
<gene>
    <name evidence="3" type="ORF">RJ641_006079</name>
</gene>
<evidence type="ECO:0000259" key="2">
    <source>
        <dbReference type="PROSITE" id="PS50842"/>
    </source>
</evidence>
<organism evidence="3 4">
    <name type="scientific">Dillenia turbinata</name>
    <dbReference type="NCBI Taxonomy" id="194707"/>
    <lineage>
        <taxon>Eukaryota</taxon>
        <taxon>Viridiplantae</taxon>
        <taxon>Streptophyta</taxon>
        <taxon>Embryophyta</taxon>
        <taxon>Tracheophyta</taxon>
        <taxon>Spermatophyta</taxon>
        <taxon>Magnoliopsida</taxon>
        <taxon>eudicotyledons</taxon>
        <taxon>Gunneridae</taxon>
        <taxon>Pentapetalae</taxon>
        <taxon>Dilleniales</taxon>
        <taxon>Dilleniaceae</taxon>
        <taxon>Dillenia</taxon>
    </lineage>
</organism>
<dbReference type="SUPFAM" id="SSF50685">
    <property type="entry name" value="Barwin-like endoglucanases"/>
    <property type="match status" value="1"/>
</dbReference>
<evidence type="ECO:0000313" key="4">
    <source>
        <dbReference type="Proteomes" id="UP001370490"/>
    </source>
</evidence>
<evidence type="ECO:0000313" key="3">
    <source>
        <dbReference type="EMBL" id="KAK6927488.1"/>
    </source>
</evidence>
<dbReference type="AlphaFoldDB" id="A0AAN8V2Y7"/>
<feature type="domain" description="Expansin-like EG45" evidence="2">
    <location>
        <begin position="46"/>
        <end position="143"/>
    </location>
</feature>